<dbReference type="InterPro" id="IPR034660">
    <property type="entry name" value="DinB/YfiT-like"/>
</dbReference>
<dbReference type="InterPro" id="IPR011463">
    <property type="entry name" value="DUF1569"/>
</dbReference>
<reference evidence="2" key="1">
    <citation type="submission" date="2011-08" db="EMBL/GenBank/DDBJ databases">
        <title>The complete genome of Muricauda ruestringensis DSM 13258.</title>
        <authorList>
            <person name="Lucas S."/>
            <person name="Han J."/>
            <person name="Lapidus A."/>
            <person name="Bruce D."/>
            <person name="Goodwin L."/>
            <person name="Pitluck S."/>
            <person name="Peters L."/>
            <person name="Kyrpides N."/>
            <person name="Mavromatis K."/>
            <person name="Ivanova N."/>
            <person name="Ovchinnikova G."/>
            <person name="Teshima H."/>
            <person name="Detter J.C."/>
            <person name="Tapia R."/>
            <person name="Han C."/>
            <person name="Land M."/>
            <person name="Hauser L."/>
            <person name="Markowitz V."/>
            <person name="Cheng J.-F."/>
            <person name="Hugenholtz P."/>
            <person name="Woyke T."/>
            <person name="Wu D."/>
            <person name="Spring S."/>
            <person name="Schroeder M."/>
            <person name="Brambilla E."/>
            <person name="Klenk H.-P."/>
            <person name="Eisen J.A."/>
        </authorList>
    </citation>
    <scope>NUCLEOTIDE SEQUENCE [LARGE SCALE GENOMIC DNA]</scope>
    <source>
        <strain evidence="2">DSM 13258 / LMG 19739 / B1</strain>
    </source>
</reference>
<dbReference type="eggNOG" id="ENOG502ZRUR">
    <property type="taxonomic scope" value="Bacteria"/>
</dbReference>
<dbReference type="STRING" id="886377.Murru_0699"/>
<dbReference type="AlphaFoldDB" id="G2PRV4"/>
<dbReference type="OrthoDB" id="2599194at2"/>
<dbReference type="EMBL" id="CP002999">
    <property type="protein sequence ID" value="AEM69749.1"/>
    <property type="molecule type" value="Genomic_DNA"/>
</dbReference>
<dbReference type="KEGG" id="mrs:Murru_0699"/>
<protein>
    <recommendedName>
        <fullName evidence="3">DUF1569 domain-containing protein</fullName>
    </recommendedName>
</protein>
<gene>
    <name evidence="1" type="ordered locus">Murru_0699</name>
</gene>
<name>G2PRV4_ALLRU</name>
<dbReference type="HOGENOM" id="CLU_142853_0_0_10"/>
<sequence length="149" mass="17490">MKSLFNTEAHTEILSRINKLSDSSERQWGKMNVAQMLAHCCEPLKVPLGKLTLQKPNVLMRFLFSFFKESLYNDKPWKQGLPTSKEYKVTNNRNFAAEKDNLKLLIDEFYALRDETELPSHPFCGKLTSEQWGQMQYKHLDHHLRQFGV</sequence>
<proteinExistence type="predicted"/>
<organism evidence="1 2">
    <name type="scientific">Allomuricauda ruestringensis (strain DSM 13258 / CIP 107369 / LMG 19739 / B1)</name>
    <name type="common">Muricauda ruestringensis</name>
    <dbReference type="NCBI Taxonomy" id="886377"/>
    <lineage>
        <taxon>Bacteria</taxon>
        <taxon>Pseudomonadati</taxon>
        <taxon>Bacteroidota</taxon>
        <taxon>Flavobacteriia</taxon>
        <taxon>Flavobacteriales</taxon>
        <taxon>Flavobacteriaceae</taxon>
        <taxon>Flagellimonas</taxon>
    </lineage>
</organism>
<keyword evidence="2" id="KW-1185">Reference proteome</keyword>
<evidence type="ECO:0000313" key="1">
    <source>
        <dbReference type="EMBL" id="AEM69749.1"/>
    </source>
</evidence>
<dbReference type="Gene3D" id="1.20.120.450">
    <property type="entry name" value="dinb family like domain"/>
    <property type="match status" value="1"/>
</dbReference>
<dbReference type="Pfam" id="PF07606">
    <property type="entry name" value="DUF1569"/>
    <property type="match status" value="1"/>
</dbReference>
<accession>G2PRV4</accession>
<evidence type="ECO:0008006" key="3">
    <source>
        <dbReference type="Google" id="ProtNLM"/>
    </source>
</evidence>
<reference evidence="1 2" key="2">
    <citation type="journal article" date="2012" name="Stand. Genomic Sci.">
        <title>Complete genome sequence of the facultatively anaerobic, appendaged bacterium Muricauda ruestringensis type strain (B1(T)).</title>
        <authorList>
            <person name="Huntemann M."/>
            <person name="Teshima H."/>
            <person name="Lapidus A."/>
            <person name="Nolan M."/>
            <person name="Lucas S."/>
            <person name="Hammon N."/>
            <person name="Deshpande S."/>
            <person name="Cheng J.F."/>
            <person name="Tapia R."/>
            <person name="Goodwin L.A."/>
            <person name="Pitluck S."/>
            <person name="Liolios K."/>
            <person name="Pagani I."/>
            <person name="Ivanova N."/>
            <person name="Mavromatis K."/>
            <person name="Mikhailova N."/>
            <person name="Pati A."/>
            <person name="Chen A."/>
            <person name="Palaniappan K."/>
            <person name="Land M."/>
            <person name="Hauser L."/>
            <person name="Pan C."/>
            <person name="Brambilla E.M."/>
            <person name="Rohde M."/>
            <person name="Spring S."/>
            <person name="Goker M."/>
            <person name="Detter J.C."/>
            <person name="Bristow J."/>
            <person name="Eisen J.A."/>
            <person name="Markowitz V."/>
            <person name="Hugenholtz P."/>
            <person name="Kyrpides N.C."/>
            <person name="Klenk H.P."/>
            <person name="Woyke T."/>
        </authorList>
    </citation>
    <scope>NUCLEOTIDE SEQUENCE [LARGE SCALE GENOMIC DNA]</scope>
    <source>
        <strain evidence="2">DSM 13258 / LMG 19739 / B1</strain>
    </source>
</reference>
<dbReference type="Proteomes" id="UP000008908">
    <property type="component" value="Chromosome"/>
</dbReference>
<evidence type="ECO:0000313" key="2">
    <source>
        <dbReference type="Proteomes" id="UP000008908"/>
    </source>
</evidence>
<dbReference type="RefSeq" id="WP_014032031.1">
    <property type="nucleotide sequence ID" value="NC_015945.1"/>
</dbReference>